<feature type="compositionally biased region" description="Low complexity" evidence="7">
    <location>
        <begin position="14"/>
        <end position="27"/>
    </location>
</feature>
<feature type="compositionally biased region" description="Basic and acidic residues" evidence="7">
    <location>
        <begin position="125"/>
        <end position="138"/>
    </location>
</feature>
<evidence type="ECO:0000256" key="7">
    <source>
        <dbReference type="SAM" id="MobiDB-lite"/>
    </source>
</evidence>
<evidence type="ECO:0000256" key="2">
    <source>
        <dbReference type="ARBA" id="ARBA00022927"/>
    </source>
</evidence>
<comment type="function">
    <text evidence="6">Component of the membrane-associated retromer complex which is essential in endosome-to-Golgi retrograde transport.</text>
</comment>
<dbReference type="CDD" id="cd06891">
    <property type="entry name" value="PX_Vps17p"/>
    <property type="match status" value="1"/>
</dbReference>
<dbReference type="PANTHER" id="PTHR47433">
    <property type="entry name" value="VACUOLAR PROTEIN SORTING-ASSOCIATED PROTEIN 17"/>
    <property type="match status" value="1"/>
</dbReference>
<dbReference type="InterPro" id="IPR053055">
    <property type="entry name" value="VPS17"/>
</dbReference>
<dbReference type="GO" id="GO:0006886">
    <property type="term" value="P:intracellular protein transport"/>
    <property type="evidence" value="ECO:0007669"/>
    <property type="project" value="TreeGrafter"/>
</dbReference>
<feature type="domain" description="PX" evidence="8">
    <location>
        <begin position="147"/>
        <end position="258"/>
    </location>
</feature>
<dbReference type="InterPro" id="IPR015404">
    <property type="entry name" value="Vps5_C"/>
</dbReference>
<sequence>MDYSQPFHDDHDNPSGTSPWGSPGTSPQHNRTTFNATGAGLAPPVFQGFTPNPAGNGLGAAEEDAGFGDGDTGFGRPATASNASAAPEAQADNSRTDASQSGVEGEGSKPPAAAQQDAKGQGEQQPEHQDAQQRESQPRRPAQPLFKLQAKITGLERTGRKDPILRFDVHTNIPKFRTTQYRDIRRLHSEFVKLAEHLISSNPEAIVPAVPPPLTSAGAGTDEDEARVKALIQRWLNYVCSNDVLLRDEEMVRFVESDFGYSPTMKKKQPATGVRRKILKQFAPPPDDTPELQDSRPIVKLFYLGAMDGGHKVDKLVKARRGLGLAESDFGVKLGGMHVQELHQGLANAYRKLGKVIQTVGDCHAAQATAEATTIGDPLQHHSADAFIVKETLTNRQILIREFLQAQETTRSKLNAADRLRGSSNVRREKVDEAIASLDEARQNETYLGQKTQRVTQNLVQERRRWFARTAADLRLSIRDMIGTLPEDGDGDDATAASRPRGMSSPADEDDEDRLDARNAASRLATSTF</sequence>
<dbReference type="InterPro" id="IPR001683">
    <property type="entry name" value="PX_dom"/>
</dbReference>
<protein>
    <recommendedName>
        <fullName evidence="5 6">Vacuolar protein sorting-associated protein 17</fullName>
    </recommendedName>
</protein>
<keyword evidence="3" id="KW-0175">Coiled coil</keyword>
<keyword evidence="2 6" id="KW-0653">Protein transport</keyword>
<organism evidence="10 11">
    <name type="scientific">Magnaporthiopsis poae (strain ATCC 64411 / 73-15)</name>
    <name type="common">Kentucky bluegrass fungus</name>
    <name type="synonym">Magnaporthe poae</name>
    <dbReference type="NCBI Taxonomy" id="644358"/>
    <lineage>
        <taxon>Eukaryota</taxon>
        <taxon>Fungi</taxon>
        <taxon>Dikarya</taxon>
        <taxon>Ascomycota</taxon>
        <taxon>Pezizomycotina</taxon>
        <taxon>Sordariomycetes</taxon>
        <taxon>Sordariomycetidae</taxon>
        <taxon>Magnaporthales</taxon>
        <taxon>Magnaporthaceae</taxon>
        <taxon>Magnaporthiopsis</taxon>
    </lineage>
</organism>
<dbReference type="Pfam" id="PF09325">
    <property type="entry name" value="Vps5"/>
    <property type="match status" value="1"/>
</dbReference>
<evidence type="ECO:0000256" key="3">
    <source>
        <dbReference type="ARBA" id="ARBA00023054"/>
    </source>
</evidence>
<dbReference type="eggNOG" id="KOG2273">
    <property type="taxonomic scope" value="Eukaryota"/>
</dbReference>
<dbReference type="EnsemblFungi" id="MAPG_01694T0">
    <property type="protein sequence ID" value="MAPG_01694T0"/>
    <property type="gene ID" value="MAPG_01694"/>
</dbReference>
<dbReference type="Pfam" id="PF00787">
    <property type="entry name" value="PX"/>
    <property type="match status" value="1"/>
</dbReference>
<dbReference type="FunFam" id="3.30.1520.10:FF:000034">
    <property type="entry name" value="Vacuolar protein sorting-associated protein 17"/>
    <property type="match status" value="1"/>
</dbReference>
<dbReference type="EMBL" id="ADBL01000415">
    <property type="status" value="NOT_ANNOTATED_CDS"/>
    <property type="molecule type" value="Genomic_DNA"/>
</dbReference>
<dbReference type="EMBL" id="ADBL01000414">
    <property type="status" value="NOT_ANNOTATED_CDS"/>
    <property type="molecule type" value="Genomic_DNA"/>
</dbReference>
<keyword evidence="1 6" id="KW-0813">Transport</keyword>
<dbReference type="InterPro" id="IPR014461">
    <property type="entry name" value="Retromer_complex_Vps17"/>
</dbReference>
<dbReference type="GO" id="GO:0032266">
    <property type="term" value="F:phosphatidylinositol-3-phosphate binding"/>
    <property type="evidence" value="ECO:0007669"/>
    <property type="project" value="TreeGrafter"/>
</dbReference>
<dbReference type="Gene3D" id="3.30.1520.10">
    <property type="entry name" value="Phox-like domain"/>
    <property type="match status" value="1"/>
</dbReference>
<evidence type="ECO:0000256" key="6">
    <source>
        <dbReference type="PIRNR" id="PIRNR011791"/>
    </source>
</evidence>
<dbReference type="STRING" id="644358.A0A0C4DPD0"/>
<dbReference type="PANTHER" id="PTHR47433:SF1">
    <property type="entry name" value="VACUOLAR PROTEIN SORTING-ASSOCIATED PROTEIN 17"/>
    <property type="match status" value="1"/>
</dbReference>
<evidence type="ECO:0000259" key="8">
    <source>
        <dbReference type="SMART" id="SM00312"/>
    </source>
</evidence>
<feature type="region of interest" description="Disordered" evidence="7">
    <location>
        <begin position="1"/>
        <end position="148"/>
    </location>
</feature>
<dbReference type="OrthoDB" id="9976382at2759"/>
<dbReference type="GO" id="GO:0005768">
    <property type="term" value="C:endosome"/>
    <property type="evidence" value="ECO:0007669"/>
    <property type="project" value="TreeGrafter"/>
</dbReference>
<reference evidence="11" key="2">
    <citation type="submission" date="2010-05" db="EMBL/GenBank/DDBJ databases">
        <title>The genome sequence of Magnaporthe poae strain ATCC 64411.</title>
        <authorList>
            <person name="Ma L.-J."/>
            <person name="Dead R."/>
            <person name="Young S."/>
            <person name="Zeng Q."/>
            <person name="Koehrsen M."/>
            <person name="Alvarado L."/>
            <person name="Berlin A."/>
            <person name="Chapman S.B."/>
            <person name="Chen Z."/>
            <person name="Freedman E."/>
            <person name="Gellesch M."/>
            <person name="Goldberg J."/>
            <person name="Griggs A."/>
            <person name="Gujja S."/>
            <person name="Heilman E.R."/>
            <person name="Heiman D."/>
            <person name="Hepburn T."/>
            <person name="Howarth C."/>
            <person name="Jen D."/>
            <person name="Larson L."/>
            <person name="Mehta T."/>
            <person name="Neiman D."/>
            <person name="Pearson M."/>
            <person name="Roberts A."/>
            <person name="Saif S."/>
            <person name="Shea T."/>
            <person name="Shenoy N."/>
            <person name="Sisk P."/>
            <person name="Stolte C."/>
            <person name="Sykes S."/>
            <person name="Walk T."/>
            <person name="White J."/>
            <person name="Yandava C."/>
            <person name="Haas B."/>
            <person name="Nusbaum C."/>
            <person name="Birren B."/>
        </authorList>
    </citation>
    <scope>NUCLEOTIDE SEQUENCE [LARGE SCALE GENOMIC DNA]</scope>
    <source>
        <strain evidence="11">ATCC 64411 / 73-15</strain>
    </source>
</reference>
<feature type="compositionally biased region" description="Polar residues" evidence="7">
    <location>
        <begin position="92"/>
        <end position="102"/>
    </location>
</feature>
<evidence type="ECO:0000256" key="5">
    <source>
        <dbReference type="ARBA" id="ARBA00073022"/>
    </source>
</evidence>
<evidence type="ECO:0000256" key="1">
    <source>
        <dbReference type="ARBA" id="ARBA00022448"/>
    </source>
</evidence>
<dbReference type="EMBL" id="GL876966">
    <property type="protein sequence ID" value="KLU82623.1"/>
    <property type="molecule type" value="Genomic_DNA"/>
</dbReference>
<reference evidence="9" key="1">
    <citation type="submission" date="2010-05" db="EMBL/GenBank/DDBJ databases">
        <title>The Genome Sequence of Magnaporthe poae strain ATCC 64411.</title>
        <authorList>
            <consortium name="The Broad Institute Genome Sequencing Platform"/>
            <consortium name="Broad Institute Genome Sequencing Center for Infectious Disease"/>
            <person name="Ma L.-J."/>
            <person name="Dead R."/>
            <person name="Young S."/>
            <person name="Zeng Q."/>
            <person name="Koehrsen M."/>
            <person name="Alvarado L."/>
            <person name="Berlin A."/>
            <person name="Chapman S.B."/>
            <person name="Chen Z."/>
            <person name="Freedman E."/>
            <person name="Gellesch M."/>
            <person name="Goldberg J."/>
            <person name="Griggs A."/>
            <person name="Gujja S."/>
            <person name="Heilman E.R."/>
            <person name="Heiman D."/>
            <person name="Hepburn T."/>
            <person name="Howarth C."/>
            <person name="Jen D."/>
            <person name="Larson L."/>
            <person name="Mehta T."/>
            <person name="Neiman D."/>
            <person name="Pearson M."/>
            <person name="Roberts A."/>
            <person name="Saif S."/>
            <person name="Shea T."/>
            <person name="Shenoy N."/>
            <person name="Sisk P."/>
            <person name="Stolte C."/>
            <person name="Sykes S."/>
            <person name="Walk T."/>
            <person name="White J."/>
            <person name="Yandava C."/>
            <person name="Haas B."/>
            <person name="Nusbaum C."/>
            <person name="Birren B."/>
        </authorList>
    </citation>
    <scope>NUCLEOTIDE SEQUENCE</scope>
    <source>
        <strain evidence="9">ATCC 64411</strain>
    </source>
</reference>
<reference evidence="9" key="3">
    <citation type="submission" date="2011-03" db="EMBL/GenBank/DDBJ databases">
        <title>Annotation of Magnaporthe poae ATCC 64411.</title>
        <authorList>
            <person name="Ma L.-J."/>
            <person name="Dead R."/>
            <person name="Young S.K."/>
            <person name="Zeng Q."/>
            <person name="Gargeya S."/>
            <person name="Fitzgerald M."/>
            <person name="Haas B."/>
            <person name="Abouelleil A."/>
            <person name="Alvarado L."/>
            <person name="Arachchi H.M."/>
            <person name="Berlin A."/>
            <person name="Brown A."/>
            <person name="Chapman S.B."/>
            <person name="Chen Z."/>
            <person name="Dunbar C."/>
            <person name="Freedman E."/>
            <person name="Gearin G."/>
            <person name="Gellesch M."/>
            <person name="Goldberg J."/>
            <person name="Griggs A."/>
            <person name="Gujja S."/>
            <person name="Heiman D."/>
            <person name="Howarth C."/>
            <person name="Larson L."/>
            <person name="Lui A."/>
            <person name="MacDonald P.J.P."/>
            <person name="Mehta T."/>
            <person name="Montmayeur A."/>
            <person name="Murphy C."/>
            <person name="Neiman D."/>
            <person name="Pearson M."/>
            <person name="Priest M."/>
            <person name="Roberts A."/>
            <person name="Saif S."/>
            <person name="Shea T."/>
            <person name="Shenoy N."/>
            <person name="Sisk P."/>
            <person name="Stolte C."/>
            <person name="Sykes S."/>
            <person name="Yandava C."/>
            <person name="Wortman J."/>
            <person name="Nusbaum C."/>
            <person name="Birren B."/>
        </authorList>
    </citation>
    <scope>NUCLEOTIDE SEQUENCE</scope>
    <source>
        <strain evidence="9">ATCC 64411</strain>
    </source>
</reference>
<dbReference type="PIRSF" id="PIRSF011791">
    <property type="entry name" value="Vps17"/>
    <property type="match status" value="1"/>
</dbReference>
<dbReference type="InterPro" id="IPR027267">
    <property type="entry name" value="AH/BAR_dom_sf"/>
</dbReference>
<dbReference type="VEuPathDB" id="FungiDB:MAPG_01694"/>
<evidence type="ECO:0000313" key="11">
    <source>
        <dbReference type="Proteomes" id="UP000011715"/>
    </source>
</evidence>
<dbReference type="GO" id="GO:0005829">
    <property type="term" value="C:cytosol"/>
    <property type="evidence" value="ECO:0007669"/>
    <property type="project" value="GOC"/>
</dbReference>
<gene>
    <name evidence="9" type="ORF">MAPG_01694</name>
</gene>
<proteinExistence type="inferred from homology"/>
<evidence type="ECO:0000313" key="10">
    <source>
        <dbReference type="EnsemblFungi" id="MAPG_01694T0"/>
    </source>
</evidence>
<dbReference type="Gene3D" id="1.20.1270.60">
    <property type="entry name" value="Arfaptin homology (AH) domain/BAR domain"/>
    <property type="match status" value="1"/>
</dbReference>
<comment type="similarity">
    <text evidence="4 6">Belongs to the VPS17 family.</text>
</comment>
<evidence type="ECO:0000256" key="4">
    <source>
        <dbReference type="ARBA" id="ARBA00060860"/>
    </source>
</evidence>
<dbReference type="SUPFAM" id="SSF64268">
    <property type="entry name" value="PX domain"/>
    <property type="match status" value="1"/>
</dbReference>
<dbReference type="InterPro" id="IPR037907">
    <property type="entry name" value="Vps17_PX"/>
</dbReference>
<feature type="compositionally biased region" description="Low complexity" evidence="7">
    <location>
        <begin position="74"/>
        <end position="91"/>
    </location>
</feature>
<dbReference type="GO" id="GO:0030905">
    <property type="term" value="C:retromer, tubulation complex"/>
    <property type="evidence" value="ECO:0007669"/>
    <property type="project" value="TreeGrafter"/>
</dbReference>
<name>A0A0C4DPD0_MAGP6</name>
<reference evidence="10" key="4">
    <citation type="journal article" date="2015" name="G3 (Bethesda)">
        <title>Genome sequences of three phytopathogenic species of the Magnaporthaceae family of fungi.</title>
        <authorList>
            <person name="Okagaki L.H."/>
            <person name="Nunes C.C."/>
            <person name="Sailsbery J."/>
            <person name="Clay B."/>
            <person name="Brown D."/>
            <person name="John T."/>
            <person name="Oh Y."/>
            <person name="Young N."/>
            <person name="Fitzgerald M."/>
            <person name="Haas B.J."/>
            <person name="Zeng Q."/>
            <person name="Young S."/>
            <person name="Adiconis X."/>
            <person name="Fan L."/>
            <person name="Levin J.Z."/>
            <person name="Mitchell T.K."/>
            <person name="Okubara P.A."/>
            <person name="Farman M.L."/>
            <person name="Kohn L.M."/>
            <person name="Birren B."/>
            <person name="Ma L.-J."/>
            <person name="Dean R.A."/>
        </authorList>
    </citation>
    <scope>NUCLEOTIDE SEQUENCE</scope>
    <source>
        <strain evidence="10">ATCC 64411 / 73-15</strain>
    </source>
</reference>
<keyword evidence="11" id="KW-1185">Reference proteome</keyword>
<dbReference type="SMART" id="SM00312">
    <property type="entry name" value="PX"/>
    <property type="match status" value="1"/>
</dbReference>
<comment type="subunit">
    <text evidence="6">Component of the retromer complex.</text>
</comment>
<dbReference type="Proteomes" id="UP000011715">
    <property type="component" value="Unassembled WGS sequence"/>
</dbReference>
<evidence type="ECO:0000313" key="9">
    <source>
        <dbReference type="EMBL" id="KLU82623.1"/>
    </source>
</evidence>
<dbReference type="GO" id="GO:0042147">
    <property type="term" value="P:retrograde transport, endosome to Golgi"/>
    <property type="evidence" value="ECO:0007669"/>
    <property type="project" value="InterPro"/>
</dbReference>
<dbReference type="InterPro" id="IPR036871">
    <property type="entry name" value="PX_dom_sf"/>
</dbReference>
<dbReference type="AlphaFoldDB" id="A0A0C4DPD0"/>
<feature type="region of interest" description="Disordered" evidence="7">
    <location>
        <begin position="483"/>
        <end position="529"/>
    </location>
</feature>
<dbReference type="OMA" id="IHNNPQT"/>
<accession>A0A0C4DPD0</accession>
<reference evidence="10" key="5">
    <citation type="submission" date="2015-06" db="UniProtKB">
        <authorList>
            <consortium name="EnsemblFungi"/>
        </authorList>
    </citation>
    <scope>IDENTIFICATION</scope>
    <source>
        <strain evidence="10">ATCC 64411</strain>
    </source>
</reference>
<dbReference type="FunFam" id="1.20.1270.60:FF:000046">
    <property type="entry name" value="Vacuolar protein sorting-associated protein 17"/>
    <property type="match status" value="1"/>
</dbReference>